<dbReference type="RefSeq" id="WP_315625103.1">
    <property type="nucleotide sequence ID" value="NZ_JAUHMF010000002.1"/>
</dbReference>
<keyword evidence="2" id="KW-1185">Reference proteome</keyword>
<dbReference type="InterPro" id="IPR023214">
    <property type="entry name" value="HAD_sf"/>
</dbReference>
<dbReference type="Gene3D" id="1.10.150.240">
    <property type="entry name" value="Putative phosphatase, domain 2"/>
    <property type="match status" value="1"/>
</dbReference>
<dbReference type="PANTHER" id="PTHR18901:SF38">
    <property type="entry name" value="PSEUDOURIDINE-5'-PHOSPHATASE"/>
    <property type="match status" value="1"/>
</dbReference>
<protein>
    <submittedName>
        <fullName evidence="1">HAD family phosphatase</fullName>
    </submittedName>
</protein>
<dbReference type="SFLD" id="SFLDG01135">
    <property type="entry name" value="C1.5.6:_HAD__Beta-PGM__Phospha"/>
    <property type="match status" value="1"/>
</dbReference>
<reference evidence="1 2" key="1">
    <citation type="submission" date="2023-07" db="EMBL/GenBank/DDBJ databases">
        <title>Novel species of Thermanaerothrix with wide hydrolytic capabilities.</title>
        <authorList>
            <person name="Zayulina K.S."/>
            <person name="Podosokorskaya O.A."/>
            <person name="Elcheninov A.G."/>
        </authorList>
    </citation>
    <scope>NUCLEOTIDE SEQUENCE [LARGE SCALE GENOMIC DNA]</scope>
    <source>
        <strain evidence="1 2">4228-RoL</strain>
    </source>
</reference>
<dbReference type="InterPro" id="IPR006439">
    <property type="entry name" value="HAD-SF_hydro_IA"/>
</dbReference>
<comment type="caution">
    <text evidence="1">The sequence shown here is derived from an EMBL/GenBank/DDBJ whole genome shotgun (WGS) entry which is preliminary data.</text>
</comment>
<sequence length="230" mass="24935">MSVTALIFDLDGLLVDSEPLSRRSWAEVIAQVGYTLTDEIFVQMIGRSETEVRTLFEQVFGRDFPFETAYRLRQAHFLAALAREGVPPKPGAHDLLTYAIRAGLPRAVASSTSRAMAEGKLRSAGLREYFEIIVTGEDVPRAKPAPDLFLEAARRLAQPPASCVVLEDSVAGVQAAHAAGMRCILIPDVQPIPPEIARLATWRLRSLAEVPALLEALRANGNAPHQAGSA</sequence>
<gene>
    <name evidence="1" type="ORF">QYE77_09205</name>
</gene>
<dbReference type="Proteomes" id="UP001254165">
    <property type="component" value="Unassembled WGS sequence"/>
</dbReference>
<dbReference type="SFLD" id="SFLDG01129">
    <property type="entry name" value="C1.5:_HAD__Beta-PGM__Phosphata"/>
    <property type="match status" value="1"/>
</dbReference>
<dbReference type="PANTHER" id="PTHR18901">
    <property type="entry name" value="2-DEOXYGLUCOSE-6-PHOSPHATE PHOSPHATASE 2"/>
    <property type="match status" value="1"/>
</dbReference>
<dbReference type="NCBIfam" id="TIGR01509">
    <property type="entry name" value="HAD-SF-IA-v3"/>
    <property type="match status" value="1"/>
</dbReference>
<dbReference type="SFLD" id="SFLDS00003">
    <property type="entry name" value="Haloacid_Dehalogenase"/>
    <property type="match status" value="1"/>
</dbReference>
<dbReference type="EMBL" id="JAUHMF010000002">
    <property type="protein sequence ID" value="MDT8898444.1"/>
    <property type="molecule type" value="Genomic_DNA"/>
</dbReference>
<accession>A0ABU3NNM8</accession>
<evidence type="ECO:0000313" key="1">
    <source>
        <dbReference type="EMBL" id="MDT8898444.1"/>
    </source>
</evidence>
<dbReference type="InterPro" id="IPR036412">
    <property type="entry name" value="HAD-like_sf"/>
</dbReference>
<organism evidence="1 2">
    <name type="scientific">Thermanaerothrix solaris</name>
    <dbReference type="NCBI Taxonomy" id="3058434"/>
    <lineage>
        <taxon>Bacteria</taxon>
        <taxon>Bacillati</taxon>
        <taxon>Chloroflexota</taxon>
        <taxon>Anaerolineae</taxon>
        <taxon>Anaerolineales</taxon>
        <taxon>Anaerolineaceae</taxon>
        <taxon>Thermanaerothrix</taxon>
    </lineage>
</organism>
<dbReference type="SUPFAM" id="SSF56784">
    <property type="entry name" value="HAD-like"/>
    <property type="match status" value="1"/>
</dbReference>
<dbReference type="InterPro" id="IPR023198">
    <property type="entry name" value="PGP-like_dom2"/>
</dbReference>
<name>A0ABU3NNM8_9CHLR</name>
<evidence type="ECO:0000313" key="2">
    <source>
        <dbReference type="Proteomes" id="UP001254165"/>
    </source>
</evidence>
<dbReference type="Pfam" id="PF00702">
    <property type="entry name" value="Hydrolase"/>
    <property type="match status" value="1"/>
</dbReference>
<proteinExistence type="predicted"/>
<dbReference type="Gene3D" id="3.40.50.1000">
    <property type="entry name" value="HAD superfamily/HAD-like"/>
    <property type="match status" value="1"/>
</dbReference>